<evidence type="ECO:0000256" key="14">
    <source>
        <dbReference type="PROSITE-ProRule" id="PRU00560"/>
    </source>
</evidence>
<reference evidence="17" key="2">
    <citation type="submission" date="2021-04" db="EMBL/GenBank/DDBJ databases">
        <authorList>
            <person name="Gilroy R."/>
        </authorList>
    </citation>
    <scope>NUCLEOTIDE SEQUENCE</scope>
    <source>
        <strain evidence="17">ChiSjej1B19-8411</strain>
    </source>
</reference>
<evidence type="ECO:0000259" key="15">
    <source>
        <dbReference type="PROSITE" id="PS51198"/>
    </source>
</evidence>
<accession>A0A9D2B3X5</accession>
<evidence type="ECO:0000256" key="4">
    <source>
        <dbReference type="ARBA" id="ARBA00022801"/>
    </source>
</evidence>
<dbReference type="HAMAP" id="MF_01451">
    <property type="entry name" value="AddA"/>
    <property type="match status" value="1"/>
</dbReference>
<dbReference type="PANTHER" id="PTHR11070">
    <property type="entry name" value="UVRD / RECB / PCRA DNA HELICASE FAMILY MEMBER"/>
    <property type="match status" value="1"/>
</dbReference>
<comment type="subunit">
    <text evidence="13">Heterodimer of AddA and AddB/RexB.</text>
</comment>
<keyword evidence="6 13" id="KW-0269">Exonuclease</keyword>
<feature type="binding site" evidence="14">
    <location>
        <begin position="24"/>
        <end position="31"/>
    </location>
    <ligand>
        <name>ATP</name>
        <dbReference type="ChEBI" id="CHEBI:30616"/>
    </ligand>
</feature>
<keyword evidence="4 13" id="KW-0378">Hydrolase</keyword>
<dbReference type="PROSITE" id="PS51217">
    <property type="entry name" value="UVRD_HELICASE_CTER"/>
    <property type="match status" value="1"/>
</dbReference>
<dbReference type="PROSITE" id="PS51198">
    <property type="entry name" value="UVRD_HELICASE_ATP_BIND"/>
    <property type="match status" value="1"/>
</dbReference>
<dbReference type="SUPFAM" id="SSF52540">
    <property type="entry name" value="P-loop containing nucleoside triphosphate hydrolases"/>
    <property type="match status" value="1"/>
</dbReference>
<feature type="domain" description="UvrD-like helicase ATP-binding" evidence="15">
    <location>
        <begin position="3"/>
        <end position="484"/>
    </location>
</feature>
<dbReference type="GO" id="GO:0005524">
    <property type="term" value="F:ATP binding"/>
    <property type="evidence" value="ECO:0007669"/>
    <property type="project" value="UniProtKB-UniRule"/>
</dbReference>
<keyword evidence="3 13" id="KW-0227">DNA damage</keyword>
<dbReference type="EMBL" id="DXEX01000235">
    <property type="protein sequence ID" value="HIX60220.1"/>
    <property type="molecule type" value="Genomic_DNA"/>
</dbReference>
<organism evidence="17 18">
    <name type="scientific">Candidatus Blautia gallistercoris</name>
    <dbReference type="NCBI Taxonomy" id="2838490"/>
    <lineage>
        <taxon>Bacteria</taxon>
        <taxon>Bacillati</taxon>
        <taxon>Bacillota</taxon>
        <taxon>Clostridia</taxon>
        <taxon>Lachnospirales</taxon>
        <taxon>Lachnospiraceae</taxon>
        <taxon>Blautia</taxon>
    </lineage>
</organism>
<dbReference type="InterPro" id="IPR011604">
    <property type="entry name" value="PDDEXK-like_dom_sf"/>
</dbReference>
<evidence type="ECO:0000313" key="18">
    <source>
        <dbReference type="Proteomes" id="UP000886817"/>
    </source>
</evidence>
<evidence type="ECO:0000256" key="1">
    <source>
        <dbReference type="ARBA" id="ARBA00022722"/>
    </source>
</evidence>
<keyword evidence="10 13" id="KW-0413">Isomerase</keyword>
<evidence type="ECO:0000259" key="16">
    <source>
        <dbReference type="PROSITE" id="PS51217"/>
    </source>
</evidence>
<dbReference type="GO" id="GO:0043138">
    <property type="term" value="F:3'-5' DNA helicase activity"/>
    <property type="evidence" value="ECO:0007669"/>
    <property type="project" value="UniProtKB-UniRule"/>
</dbReference>
<dbReference type="Pfam" id="PF13361">
    <property type="entry name" value="UvrD_C"/>
    <property type="match status" value="1"/>
</dbReference>
<comment type="caution">
    <text evidence="17">The sequence shown here is derived from an EMBL/GenBank/DDBJ whole genome shotgun (WGS) entry which is preliminary data.</text>
</comment>
<protein>
    <recommendedName>
        <fullName evidence="13">ATP-dependent helicase/nuclease subunit A</fullName>
        <ecNumber evidence="13">3.1.-.-</ecNumber>
        <ecNumber evidence="13">5.6.2.4</ecNumber>
    </recommendedName>
    <alternativeName>
        <fullName evidence="13">ATP-dependent helicase/nuclease AddA</fullName>
    </alternativeName>
    <alternativeName>
        <fullName evidence="13">DNA 3'-5' helicase AddA</fullName>
    </alternativeName>
</protein>
<evidence type="ECO:0000256" key="3">
    <source>
        <dbReference type="ARBA" id="ARBA00022763"/>
    </source>
</evidence>
<evidence type="ECO:0000256" key="2">
    <source>
        <dbReference type="ARBA" id="ARBA00022741"/>
    </source>
</evidence>
<dbReference type="SUPFAM" id="SSF52980">
    <property type="entry name" value="Restriction endonuclease-like"/>
    <property type="match status" value="1"/>
</dbReference>
<feature type="domain" description="UvrD-like helicase C-terminal" evidence="16">
    <location>
        <begin position="511"/>
        <end position="799"/>
    </location>
</feature>
<dbReference type="InterPro" id="IPR014152">
    <property type="entry name" value="AddA"/>
</dbReference>
<comment type="catalytic activity">
    <reaction evidence="11 13">
        <text>Couples ATP hydrolysis with the unwinding of duplex DNA by translocating in the 3'-5' direction.</text>
        <dbReference type="EC" id="5.6.2.4"/>
    </reaction>
</comment>
<dbReference type="EC" id="5.6.2.4" evidence="13"/>
<dbReference type="InterPro" id="IPR038726">
    <property type="entry name" value="PDDEXK_AddAB-type"/>
</dbReference>
<evidence type="ECO:0000256" key="8">
    <source>
        <dbReference type="ARBA" id="ARBA00023125"/>
    </source>
</evidence>
<dbReference type="NCBIfam" id="TIGR02785">
    <property type="entry name" value="addA_Gpos"/>
    <property type="match status" value="1"/>
</dbReference>
<evidence type="ECO:0000256" key="10">
    <source>
        <dbReference type="ARBA" id="ARBA00023235"/>
    </source>
</evidence>
<keyword evidence="5 13" id="KW-0347">Helicase</keyword>
<evidence type="ECO:0000256" key="5">
    <source>
        <dbReference type="ARBA" id="ARBA00022806"/>
    </source>
</evidence>
<evidence type="ECO:0000256" key="9">
    <source>
        <dbReference type="ARBA" id="ARBA00023204"/>
    </source>
</evidence>
<dbReference type="InterPro" id="IPR000212">
    <property type="entry name" value="DNA_helicase_UvrD/REP"/>
</dbReference>
<dbReference type="GO" id="GO:0003690">
    <property type="term" value="F:double-stranded DNA binding"/>
    <property type="evidence" value="ECO:0007669"/>
    <property type="project" value="UniProtKB-UniRule"/>
</dbReference>
<dbReference type="Gene3D" id="3.90.320.10">
    <property type="match status" value="1"/>
</dbReference>
<keyword evidence="9 13" id="KW-0234">DNA repair</keyword>
<comment type="cofactor">
    <cofactor evidence="13">
        <name>Mg(2+)</name>
        <dbReference type="ChEBI" id="CHEBI:18420"/>
    </cofactor>
</comment>
<dbReference type="EC" id="3.1.-.-" evidence="13"/>
<evidence type="ECO:0000256" key="12">
    <source>
        <dbReference type="ARBA" id="ARBA00048988"/>
    </source>
</evidence>
<dbReference type="InterPro" id="IPR014016">
    <property type="entry name" value="UvrD-like_ATP-bd"/>
</dbReference>
<dbReference type="InterPro" id="IPR027417">
    <property type="entry name" value="P-loop_NTPase"/>
</dbReference>
<comment type="catalytic activity">
    <reaction evidence="12 13">
        <text>ATP + H2O = ADP + phosphate + H(+)</text>
        <dbReference type="Rhea" id="RHEA:13065"/>
        <dbReference type="ChEBI" id="CHEBI:15377"/>
        <dbReference type="ChEBI" id="CHEBI:15378"/>
        <dbReference type="ChEBI" id="CHEBI:30616"/>
        <dbReference type="ChEBI" id="CHEBI:43474"/>
        <dbReference type="ChEBI" id="CHEBI:456216"/>
        <dbReference type="EC" id="5.6.2.4"/>
    </reaction>
</comment>
<dbReference type="Proteomes" id="UP000886817">
    <property type="component" value="Unassembled WGS sequence"/>
</dbReference>
<proteinExistence type="inferred from homology"/>
<evidence type="ECO:0000256" key="13">
    <source>
        <dbReference type="HAMAP-Rule" id="MF_01451"/>
    </source>
</evidence>
<dbReference type="GO" id="GO:0005829">
    <property type="term" value="C:cytosol"/>
    <property type="evidence" value="ECO:0007669"/>
    <property type="project" value="TreeGrafter"/>
</dbReference>
<comment type="function">
    <text evidence="13">The heterodimer acts as both an ATP-dependent DNA helicase and an ATP-dependent, dual-direction single-stranded exonuclease. Recognizes the chi site generating a DNA molecule suitable for the initiation of homologous recombination. The AddA nuclease domain is required for chi fragment generation; this subunit has the helicase and 3' -&gt; 5' nuclease activities.</text>
</comment>
<evidence type="ECO:0000256" key="6">
    <source>
        <dbReference type="ARBA" id="ARBA00022839"/>
    </source>
</evidence>
<dbReference type="GO" id="GO:0008408">
    <property type="term" value="F:3'-5' exonuclease activity"/>
    <property type="evidence" value="ECO:0007669"/>
    <property type="project" value="UniProtKB-UniRule"/>
</dbReference>
<dbReference type="Pfam" id="PF12705">
    <property type="entry name" value="PDDEXK_1"/>
    <property type="match status" value="1"/>
</dbReference>
<evidence type="ECO:0000313" key="17">
    <source>
        <dbReference type="EMBL" id="HIX60220.1"/>
    </source>
</evidence>
<keyword evidence="2 13" id="KW-0547">Nucleotide-binding</keyword>
<sequence>MGVQWTKEQRQVIEMRDRNILVSAAAGSGKTAVLVERILERVTDPEHPVDIDRLLIMTFTRAAAGEMRTRLAGALEAKLEEHPEDERLARQAALIHNAQITTIHGFCAYVIQNYFHMVDLDPGYRVADQGECRLLMGDVAREVIEAGYEEKSPAYDRFVESYSAGKTDEGLEELLLQLYDFAMSHPWPEQSLDEWEAAYTLPEGENAQTPPWLREIWNQAEKYLLEARKITERNLALALGPSGPYMYEKALLGDLELIDELLTLRAYDDMWQALEKPSFLRLSPVKDPLVSEVCREQIQEGRKQVKSLLAELGENFFPVSEEEVRATMADCRECIHVLVSLTKQFMETYAARKREKNILDFSDLEHFALEILLKKEGGEIKLTQAARELSLRYEEVMVDEYQDSNLVQEYLMNAVSGWAKQQDNLFMVGDVKQSIYRFRMARPELFMDKMKRYALASAAEDRKTGAHADVRDQRIDLHRNFRSRAQVLDSVNYLFFQIMREELGGVEYDQAAALNPGAVFPPKEREEFARTELMFVETGDEERLQTGMSERELEAMAIAGRIRQIVGKEQILDPASGTYRNVEYGDIVILLRTMEGWADTFAEVLVSQGIPAYAVSKTGYFSAREVVTVLNFLRICDNPRQEIPYTAVLHSPLVGCSVQELAQIRVEIPETPVYQAVEIYAEQGSDAALRDKLKDFLGLLEEMRRKAAYVPIHAFILEVFEKTGYREYVSALPGGQGRAANLDMLVEKASAYEKTSYRGLFHFIRYIDSLQSYQVDFGEGSVTDGTNMVEIMSIHKSKGLEFPVVFVAGMGKNFNTQEQRSALVLHPELGIGADAVYPEYRSRIPTLLKQVIKLRVRDENLGEELRVLYVALTRAKEKLILTGTVKNMDKKIQGSLDLLTDPEERLSYMKLSKVRTYWDWILPAVLRHRDFAGILDAYGWVSNPSHPLYQSGPGMYMTVLHREDLVVQQVERQVTGAMAKERLQQIAGEQPKEPLLQELSRRFSYRYPYEDRREIPVKVSVSDLKHQRQDEDSYEYYFEPDVVPLIPRFMEAEQEAYIGAARGTVYHRVMECLDYGRLEESEDIRRQLVQMEKDGRLDETMAACVQTGDIWNFAVSPLGQRMKKAALQGCLFRERPFVLLRPASDLNRQWTDEEDVLIQGIIDAYFLEGEEIVLVDYKTDQVFPGREGELTERYQVQLRSYAQALRKLTGRKVKEIYIYSFTLGKALPVEDGPAEEQL</sequence>
<name>A0A9D2B3X5_9FIRM</name>
<dbReference type="Gene3D" id="3.40.50.300">
    <property type="entry name" value="P-loop containing nucleotide triphosphate hydrolases"/>
    <property type="match status" value="4"/>
</dbReference>
<keyword evidence="8 13" id="KW-0238">DNA-binding</keyword>
<keyword evidence="7 13" id="KW-0067">ATP-binding</keyword>
<dbReference type="InterPro" id="IPR014017">
    <property type="entry name" value="DNA_helicase_UvrD-like_C"/>
</dbReference>
<reference evidence="17" key="1">
    <citation type="journal article" date="2021" name="PeerJ">
        <title>Extensive microbial diversity within the chicken gut microbiome revealed by metagenomics and culture.</title>
        <authorList>
            <person name="Gilroy R."/>
            <person name="Ravi A."/>
            <person name="Getino M."/>
            <person name="Pursley I."/>
            <person name="Horton D.L."/>
            <person name="Alikhan N.F."/>
            <person name="Baker D."/>
            <person name="Gharbi K."/>
            <person name="Hall N."/>
            <person name="Watson M."/>
            <person name="Adriaenssens E.M."/>
            <person name="Foster-Nyarko E."/>
            <person name="Jarju S."/>
            <person name="Secka A."/>
            <person name="Antonio M."/>
            <person name="Oren A."/>
            <person name="Chaudhuri R.R."/>
            <person name="La Ragione R."/>
            <person name="Hildebrand F."/>
            <person name="Pallen M.J."/>
        </authorList>
    </citation>
    <scope>NUCLEOTIDE SEQUENCE</scope>
    <source>
        <strain evidence="17">ChiSjej1B19-8411</strain>
    </source>
</reference>
<dbReference type="GO" id="GO:0033202">
    <property type="term" value="C:DNA helicase complex"/>
    <property type="evidence" value="ECO:0007669"/>
    <property type="project" value="TreeGrafter"/>
</dbReference>
<dbReference type="InterPro" id="IPR011335">
    <property type="entry name" value="Restrct_endonuc-II-like"/>
</dbReference>
<keyword evidence="1 13" id="KW-0540">Nuclease</keyword>
<dbReference type="PANTHER" id="PTHR11070:SF48">
    <property type="entry name" value="ATP-DEPENDENT HELICASE_NUCLEASE SUBUNIT A"/>
    <property type="match status" value="1"/>
</dbReference>
<dbReference type="AlphaFoldDB" id="A0A9D2B3X5"/>
<evidence type="ECO:0000256" key="7">
    <source>
        <dbReference type="ARBA" id="ARBA00022840"/>
    </source>
</evidence>
<comment type="similarity">
    <text evidence="13">Belongs to the helicase family. AddA subfamily.</text>
</comment>
<dbReference type="GO" id="GO:0000724">
    <property type="term" value="P:double-strand break repair via homologous recombination"/>
    <property type="evidence" value="ECO:0007669"/>
    <property type="project" value="UniProtKB-UniRule"/>
</dbReference>
<gene>
    <name evidence="13 17" type="primary">addA</name>
    <name evidence="17" type="ORF">IAA45_10985</name>
</gene>
<dbReference type="Pfam" id="PF00580">
    <property type="entry name" value="UvrD-helicase"/>
    <property type="match status" value="1"/>
</dbReference>
<evidence type="ECO:0000256" key="11">
    <source>
        <dbReference type="ARBA" id="ARBA00034617"/>
    </source>
</evidence>